<evidence type="ECO:0000313" key="1">
    <source>
        <dbReference type="EMBL" id="KAL3591428.1"/>
    </source>
</evidence>
<comment type="caution">
    <text evidence="1">The sequence shown here is derived from an EMBL/GenBank/DDBJ whole genome shotgun (WGS) entry which is preliminary data.</text>
</comment>
<reference evidence="1 2" key="1">
    <citation type="journal article" date="2024" name="Plant Biotechnol. J.">
        <title>Genome and CRISPR/Cas9 system of a widespread forest tree (Populus alba) in the world.</title>
        <authorList>
            <person name="Liu Y.J."/>
            <person name="Jiang P.F."/>
            <person name="Han X.M."/>
            <person name="Li X.Y."/>
            <person name="Wang H.M."/>
            <person name="Wang Y.J."/>
            <person name="Wang X.X."/>
            <person name="Zeng Q.Y."/>
        </authorList>
    </citation>
    <scope>NUCLEOTIDE SEQUENCE [LARGE SCALE GENOMIC DNA]</scope>
    <source>
        <strain evidence="2">cv. PAL-ZL1</strain>
    </source>
</reference>
<accession>A0ACC4C8B2</accession>
<evidence type="ECO:0000313" key="2">
    <source>
        <dbReference type="Proteomes" id="UP000309997"/>
    </source>
</evidence>
<proteinExistence type="predicted"/>
<sequence>MYAGWLKKRELQSKHGVAGLKPEIMENSHKSGIWLPPAKQEKESKKKQEVEHSDLSGSRMSSEAHFHSKKKKSTAEYRQNGLIHRRRYWVGFPFSPKGERLSSTLPSPFEL</sequence>
<keyword evidence="2" id="KW-1185">Reference proteome</keyword>
<dbReference type="Proteomes" id="UP000309997">
    <property type="component" value="Unassembled WGS sequence"/>
</dbReference>
<gene>
    <name evidence="1" type="ORF">D5086_010068</name>
</gene>
<dbReference type="EMBL" id="RCHU02000005">
    <property type="protein sequence ID" value="KAL3591428.1"/>
    <property type="molecule type" value="Genomic_DNA"/>
</dbReference>
<protein>
    <submittedName>
        <fullName evidence="1">Uncharacterized protein</fullName>
    </submittedName>
</protein>
<name>A0ACC4C8B2_POPAL</name>
<organism evidence="1 2">
    <name type="scientific">Populus alba</name>
    <name type="common">White poplar</name>
    <dbReference type="NCBI Taxonomy" id="43335"/>
    <lineage>
        <taxon>Eukaryota</taxon>
        <taxon>Viridiplantae</taxon>
        <taxon>Streptophyta</taxon>
        <taxon>Embryophyta</taxon>
        <taxon>Tracheophyta</taxon>
        <taxon>Spermatophyta</taxon>
        <taxon>Magnoliopsida</taxon>
        <taxon>eudicotyledons</taxon>
        <taxon>Gunneridae</taxon>
        <taxon>Pentapetalae</taxon>
        <taxon>rosids</taxon>
        <taxon>fabids</taxon>
        <taxon>Malpighiales</taxon>
        <taxon>Salicaceae</taxon>
        <taxon>Saliceae</taxon>
        <taxon>Populus</taxon>
    </lineage>
</organism>